<protein>
    <recommendedName>
        <fullName evidence="1">Reverse transcriptase zinc-binding domain-containing protein</fullName>
    </recommendedName>
</protein>
<feature type="domain" description="Reverse transcriptase zinc-binding" evidence="1">
    <location>
        <begin position="95"/>
        <end position="167"/>
    </location>
</feature>
<reference evidence="2" key="2">
    <citation type="journal article" date="2024" name="Plant">
        <title>Genomic evolution and insights into agronomic trait innovations of Sesamum species.</title>
        <authorList>
            <person name="Miao H."/>
            <person name="Wang L."/>
            <person name="Qu L."/>
            <person name="Liu H."/>
            <person name="Sun Y."/>
            <person name="Le M."/>
            <person name="Wang Q."/>
            <person name="Wei S."/>
            <person name="Zheng Y."/>
            <person name="Lin W."/>
            <person name="Duan Y."/>
            <person name="Cao H."/>
            <person name="Xiong S."/>
            <person name="Wang X."/>
            <person name="Wei L."/>
            <person name="Li C."/>
            <person name="Ma Q."/>
            <person name="Ju M."/>
            <person name="Zhao R."/>
            <person name="Li G."/>
            <person name="Mu C."/>
            <person name="Tian Q."/>
            <person name="Mei H."/>
            <person name="Zhang T."/>
            <person name="Gao T."/>
            <person name="Zhang H."/>
        </authorList>
    </citation>
    <scope>NUCLEOTIDE SEQUENCE</scope>
    <source>
        <strain evidence="2">KEN8</strain>
    </source>
</reference>
<gene>
    <name evidence="2" type="ORF">Scaly_2737900</name>
</gene>
<organism evidence="2">
    <name type="scientific">Sesamum calycinum</name>
    <dbReference type="NCBI Taxonomy" id="2727403"/>
    <lineage>
        <taxon>Eukaryota</taxon>
        <taxon>Viridiplantae</taxon>
        <taxon>Streptophyta</taxon>
        <taxon>Embryophyta</taxon>
        <taxon>Tracheophyta</taxon>
        <taxon>Spermatophyta</taxon>
        <taxon>Magnoliopsida</taxon>
        <taxon>eudicotyledons</taxon>
        <taxon>Gunneridae</taxon>
        <taxon>Pentapetalae</taxon>
        <taxon>asterids</taxon>
        <taxon>lamiids</taxon>
        <taxon>Lamiales</taxon>
        <taxon>Pedaliaceae</taxon>
        <taxon>Sesamum</taxon>
    </lineage>
</organism>
<sequence length="249" mass="27745">MLGKSSGKHTARSSGSKEAIRTQAIFTLKPLVGGKKSSPRAVEDNAALSHGVNESMPDPALFPQRVGADVVRFVRSAYYVQRNLQKRNNNVSDPSSSSESRTTWKFLSNCKVPNKVKIFVWGLYNNALPIAPNMILRGVEIDSSRPFCQSHTENLEHLFLNCTFTRQSKFVKHVINPTRAETLAARMKTEMTLDFPGRTIEVEGDCLFSRRSANKVAHALARRVVEVNGSNISPDTLKTILQRDMEPSE</sequence>
<dbReference type="EMBL" id="JACGWM010001759">
    <property type="protein sequence ID" value="KAL0288207.1"/>
    <property type="molecule type" value="Genomic_DNA"/>
</dbReference>
<dbReference type="AlphaFoldDB" id="A0AAW2J1C8"/>
<proteinExistence type="predicted"/>
<evidence type="ECO:0000259" key="1">
    <source>
        <dbReference type="Pfam" id="PF13966"/>
    </source>
</evidence>
<reference evidence="2" key="1">
    <citation type="submission" date="2020-06" db="EMBL/GenBank/DDBJ databases">
        <authorList>
            <person name="Li T."/>
            <person name="Hu X."/>
            <person name="Zhang T."/>
            <person name="Song X."/>
            <person name="Zhang H."/>
            <person name="Dai N."/>
            <person name="Sheng W."/>
            <person name="Hou X."/>
            <person name="Wei L."/>
        </authorList>
    </citation>
    <scope>NUCLEOTIDE SEQUENCE</scope>
    <source>
        <strain evidence="2">KEN8</strain>
        <tissue evidence="2">Leaf</tissue>
    </source>
</reference>
<comment type="caution">
    <text evidence="2">The sequence shown here is derived from an EMBL/GenBank/DDBJ whole genome shotgun (WGS) entry which is preliminary data.</text>
</comment>
<dbReference type="InterPro" id="IPR026960">
    <property type="entry name" value="RVT-Znf"/>
</dbReference>
<accession>A0AAW2J1C8</accession>
<name>A0AAW2J1C8_9LAMI</name>
<evidence type="ECO:0000313" key="2">
    <source>
        <dbReference type="EMBL" id="KAL0288207.1"/>
    </source>
</evidence>
<dbReference type="Pfam" id="PF13966">
    <property type="entry name" value="zf-RVT"/>
    <property type="match status" value="1"/>
</dbReference>